<evidence type="ECO:0000256" key="8">
    <source>
        <dbReference type="ARBA" id="ARBA00022989"/>
    </source>
</evidence>
<dbReference type="SMART" id="SM00044">
    <property type="entry name" value="CYCc"/>
    <property type="match status" value="1"/>
</dbReference>
<dbReference type="EC" id="4.6.1.2" evidence="3"/>
<evidence type="ECO:0000256" key="10">
    <source>
        <dbReference type="ARBA" id="ARBA00023180"/>
    </source>
</evidence>
<keyword evidence="5" id="KW-0812">Transmembrane</keyword>
<dbReference type="Gene3D" id="6.10.250.780">
    <property type="match status" value="1"/>
</dbReference>
<evidence type="ECO:0000256" key="13">
    <source>
        <dbReference type="SAM" id="MobiDB-lite"/>
    </source>
</evidence>
<dbReference type="GO" id="GO:0001653">
    <property type="term" value="F:peptide receptor activity"/>
    <property type="evidence" value="ECO:0007669"/>
    <property type="project" value="TreeGrafter"/>
</dbReference>
<dbReference type="InterPro" id="IPR050401">
    <property type="entry name" value="Cyclic_nucleotide_synthase"/>
</dbReference>
<dbReference type="FunFam" id="3.30.70.1230:FF:000050">
    <property type="entry name" value="Guanylate cyclase"/>
    <property type="match status" value="1"/>
</dbReference>
<dbReference type="CDD" id="cd07302">
    <property type="entry name" value="CHD"/>
    <property type="match status" value="1"/>
</dbReference>
<dbReference type="PANTHER" id="PTHR11920">
    <property type="entry name" value="GUANYLYL CYCLASE"/>
    <property type="match status" value="1"/>
</dbReference>
<dbReference type="RefSeq" id="XP_023931944.1">
    <property type="nucleotide sequence ID" value="XM_024076176.1"/>
</dbReference>
<protein>
    <recommendedName>
        <fullName evidence="3">guanylate cyclase</fullName>
        <ecNumber evidence="3">4.6.1.2</ecNumber>
    </recommendedName>
</protein>
<proteinExistence type="predicted"/>
<keyword evidence="8" id="KW-1133">Transmembrane helix</keyword>
<evidence type="ECO:0000313" key="15">
    <source>
        <dbReference type="Proteomes" id="UP000085678"/>
    </source>
</evidence>
<accession>A0A2R2MNZ5</accession>
<keyword evidence="7" id="KW-0547">Nucleotide-binding</keyword>
<dbReference type="GO" id="GO:0000166">
    <property type="term" value="F:nucleotide binding"/>
    <property type="evidence" value="ECO:0007669"/>
    <property type="project" value="UniProtKB-KW"/>
</dbReference>
<keyword evidence="11" id="KW-0456">Lyase</keyword>
<evidence type="ECO:0000256" key="4">
    <source>
        <dbReference type="ARBA" id="ARBA00022475"/>
    </source>
</evidence>
<organism evidence="15 16">
    <name type="scientific">Lingula anatina</name>
    <name type="common">Brachiopod</name>
    <name type="synonym">Lingula unguis</name>
    <dbReference type="NCBI Taxonomy" id="7574"/>
    <lineage>
        <taxon>Eukaryota</taxon>
        <taxon>Metazoa</taxon>
        <taxon>Spiralia</taxon>
        <taxon>Lophotrochozoa</taxon>
        <taxon>Brachiopoda</taxon>
        <taxon>Linguliformea</taxon>
        <taxon>Lingulata</taxon>
        <taxon>Lingulida</taxon>
        <taxon>Linguloidea</taxon>
        <taxon>Lingulidae</taxon>
        <taxon>Lingula</taxon>
    </lineage>
</organism>
<evidence type="ECO:0000256" key="12">
    <source>
        <dbReference type="ARBA" id="ARBA00023293"/>
    </source>
</evidence>
<dbReference type="Gene3D" id="3.30.70.1230">
    <property type="entry name" value="Nucleotide cyclase"/>
    <property type="match status" value="1"/>
</dbReference>
<keyword evidence="10" id="KW-0325">Glycoprotein</keyword>
<dbReference type="Pfam" id="PF07701">
    <property type="entry name" value="HNOBA"/>
    <property type="match status" value="1"/>
</dbReference>
<dbReference type="GeneID" id="106164478"/>
<sequence>MITSQMQGISMMLSAKTRELNKEKKRTDTLLYQMLPKTIAESLKRNEDVVAELYQDTTIFFSDIVGFTDISSRASPFQVIQMLNSLYTAFDRKIEKYDVFKVETIGDAYMVASGLPCRNGTRHSYEIAIMSLDLLDHISQLEIPHMPDEKFRLRIGVHTGPVAAGVVGLKMPRYCVLGETVSIASRMESLGLPNRIHISITTFDALSNLGGFHMTRRHKLVKQSEHLVSSAGKGDTTTYWLLGSDHFKTPGGVSTPKYDSSDVEGPSCSKYGESEEVPQNAFIERRGSITYQEDE</sequence>
<feature type="region of interest" description="Disordered" evidence="13">
    <location>
        <begin position="251"/>
        <end position="276"/>
    </location>
</feature>
<dbReference type="KEGG" id="lak:106164478"/>
<dbReference type="Pfam" id="PF00211">
    <property type="entry name" value="Guanylate_cyc"/>
    <property type="match status" value="1"/>
</dbReference>
<keyword evidence="16" id="KW-0675">Receptor</keyword>
<dbReference type="InParanoid" id="A0A2R2MNZ5"/>
<evidence type="ECO:0000256" key="5">
    <source>
        <dbReference type="ARBA" id="ARBA00022692"/>
    </source>
</evidence>
<keyword evidence="15" id="KW-1185">Reference proteome</keyword>
<dbReference type="PROSITE" id="PS50125">
    <property type="entry name" value="GUANYLATE_CYCLASE_2"/>
    <property type="match status" value="1"/>
</dbReference>
<dbReference type="GO" id="GO:0035556">
    <property type="term" value="P:intracellular signal transduction"/>
    <property type="evidence" value="ECO:0007669"/>
    <property type="project" value="InterPro"/>
</dbReference>
<dbReference type="STRING" id="7574.A0A2R2MNZ5"/>
<dbReference type="InterPro" id="IPR011645">
    <property type="entry name" value="HNOB_dom_associated"/>
</dbReference>
<evidence type="ECO:0000259" key="14">
    <source>
        <dbReference type="PROSITE" id="PS50125"/>
    </source>
</evidence>
<feature type="domain" description="Guanylate cyclase" evidence="14">
    <location>
        <begin position="58"/>
        <end position="188"/>
    </location>
</feature>
<evidence type="ECO:0000256" key="3">
    <source>
        <dbReference type="ARBA" id="ARBA00012202"/>
    </source>
</evidence>
<evidence type="ECO:0000256" key="1">
    <source>
        <dbReference type="ARBA" id="ARBA00004236"/>
    </source>
</evidence>
<name>A0A2R2MNZ5_LINAN</name>
<keyword evidence="4" id="KW-1003">Cell membrane</keyword>
<dbReference type="PANTHER" id="PTHR11920:SF501">
    <property type="entry name" value="GUANYLATE CYCLASE 32E"/>
    <property type="match status" value="1"/>
</dbReference>
<evidence type="ECO:0000256" key="6">
    <source>
        <dbReference type="ARBA" id="ARBA00022729"/>
    </source>
</evidence>
<dbReference type="GO" id="GO:0004383">
    <property type="term" value="F:guanylate cyclase activity"/>
    <property type="evidence" value="ECO:0007669"/>
    <property type="project" value="UniProtKB-EC"/>
</dbReference>
<comment type="subcellular location">
    <subcellularLocation>
        <location evidence="1">Cell membrane</location>
    </subcellularLocation>
    <subcellularLocation>
        <location evidence="2">Membrane</location>
        <topology evidence="2">Single-pass type I membrane protein</topology>
    </subcellularLocation>
</comment>
<dbReference type="OrthoDB" id="60033at2759"/>
<dbReference type="SUPFAM" id="SSF55073">
    <property type="entry name" value="Nucleotide cyclase"/>
    <property type="match status" value="1"/>
</dbReference>
<evidence type="ECO:0000256" key="7">
    <source>
        <dbReference type="ARBA" id="ARBA00022741"/>
    </source>
</evidence>
<gene>
    <name evidence="16" type="primary">LOC106164478</name>
</gene>
<evidence type="ECO:0000256" key="11">
    <source>
        <dbReference type="ARBA" id="ARBA00023239"/>
    </source>
</evidence>
<dbReference type="GO" id="GO:0005886">
    <property type="term" value="C:plasma membrane"/>
    <property type="evidence" value="ECO:0007669"/>
    <property type="project" value="UniProtKB-SubCell"/>
</dbReference>
<dbReference type="Proteomes" id="UP000085678">
    <property type="component" value="Unplaced"/>
</dbReference>
<dbReference type="InterPro" id="IPR001054">
    <property type="entry name" value="A/G_cyclase"/>
</dbReference>
<dbReference type="InterPro" id="IPR029787">
    <property type="entry name" value="Nucleotide_cyclase"/>
</dbReference>
<keyword evidence="12" id="KW-0141">cGMP biosynthesis</keyword>
<evidence type="ECO:0000256" key="9">
    <source>
        <dbReference type="ARBA" id="ARBA00023136"/>
    </source>
</evidence>
<reference evidence="16" key="1">
    <citation type="submission" date="2025-08" db="UniProtKB">
        <authorList>
            <consortium name="RefSeq"/>
        </authorList>
    </citation>
    <scope>IDENTIFICATION</scope>
    <source>
        <tissue evidence="16">Gonads</tissue>
    </source>
</reference>
<dbReference type="AlphaFoldDB" id="A0A2R2MNZ5"/>
<evidence type="ECO:0000256" key="2">
    <source>
        <dbReference type="ARBA" id="ARBA00004479"/>
    </source>
</evidence>
<dbReference type="GO" id="GO:0007168">
    <property type="term" value="P:receptor guanylyl cyclase signaling pathway"/>
    <property type="evidence" value="ECO:0007669"/>
    <property type="project" value="TreeGrafter"/>
</dbReference>
<keyword evidence="6" id="KW-0732">Signal</keyword>
<dbReference type="GO" id="GO:0004016">
    <property type="term" value="F:adenylate cyclase activity"/>
    <property type="evidence" value="ECO:0007669"/>
    <property type="project" value="TreeGrafter"/>
</dbReference>
<keyword evidence="9" id="KW-0472">Membrane</keyword>
<evidence type="ECO:0000313" key="16">
    <source>
        <dbReference type="RefSeq" id="XP_023931944.1"/>
    </source>
</evidence>